<sequence length="197" mass="21037">MRLTLAVVSIVTLALQASALAHPEPNKLVARQVQVPNDYLDNIPAHCRDDCDDITRTVDRCRSLSGNEARDCTCREDTLEDYEECLPCVLAADSSLSNQQVRTQVRNTLNDLLDSCSAAGRPVNDFDFDDDDYDDDDDDVFENRPTGSNTGTPASGTSVPSPRPTNGEDTGGAISFTRGGVGLRAAVGAGIGALLAF</sequence>
<dbReference type="InParanoid" id="A8PEH1"/>
<gene>
    <name evidence="3" type="ORF">CC1G_10168</name>
</gene>
<name>A8PEH1_COPC7</name>
<evidence type="ECO:0008006" key="5">
    <source>
        <dbReference type="Google" id="ProtNLM"/>
    </source>
</evidence>
<feature type="chain" id="PRO_5002725166" description="Extracellular membrane protein CFEM domain-containing protein" evidence="2">
    <location>
        <begin position="22"/>
        <end position="197"/>
    </location>
</feature>
<keyword evidence="4" id="KW-1185">Reference proteome</keyword>
<evidence type="ECO:0000313" key="3">
    <source>
        <dbReference type="EMBL" id="EAU81049.2"/>
    </source>
</evidence>
<evidence type="ECO:0000313" key="4">
    <source>
        <dbReference type="Proteomes" id="UP000001861"/>
    </source>
</evidence>
<dbReference type="VEuPathDB" id="FungiDB:CC1G_10168"/>
<feature type="compositionally biased region" description="Polar residues" evidence="1">
    <location>
        <begin position="145"/>
        <end position="160"/>
    </location>
</feature>
<dbReference type="GeneID" id="6017449"/>
<dbReference type="AlphaFoldDB" id="A8PEH1"/>
<keyword evidence="2" id="KW-0732">Signal</keyword>
<dbReference type="RefSeq" id="XP_001840794.2">
    <property type="nucleotide sequence ID" value="XM_001840742.2"/>
</dbReference>
<feature type="signal peptide" evidence="2">
    <location>
        <begin position="1"/>
        <end position="21"/>
    </location>
</feature>
<feature type="region of interest" description="Disordered" evidence="1">
    <location>
        <begin position="126"/>
        <end position="173"/>
    </location>
</feature>
<dbReference type="Proteomes" id="UP000001861">
    <property type="component" value="Unassembled WGS sequence"/>
</dbReference>
<organism evidence="3 4">
    <name type="scientific">Coprinopsis cinerea (strain Okayama-7 / 130 / ATCC MYA-4618 / FGSC 9003)</name>
    <name type="common">Inky cap fungus</name>
    <name type="synonym">Hormographiella aspergillata</name>
    <dbReference type="NCBI Taxonomy" id="240176"/>
    <lineage>
        <taxon>Eukaryota</taxon>
        <taxon>Fungi</taxon>
        <taxon>Dikarya</taxon>
        <taxon>Basidiomycota</taxon>
        <taxon>Agaricomycotina</taxon>
        <taxon>Agaricomycetes</taxon>
        <taxon>Agaricomycetidae</taxon>
        <taxon>Agaricales</taxon>
        <taxon>Agaricineae</taxon>
        <taxon>Psathyrellaceae</taxon>
        <taxon>Coprinopsis</taxon>
    </lineage>
</organism>
<comment type="caution">
    <text evidence="3">The sequence shown here is derived from an EMBL/GenBank/DDBJ whole genome shotgun (WGS) entry which is preliminary data.</text>
</comment>
<evidence type="ECO:0000256" key="1">
    <source>
        <dbReference type="SAM" id="MobiDB-lite"/>
    </source>
</evidence>
<dbReference type="EMBL" id="AACS02000007">
    <property type="protein sequence ID" value="EAU81049.2"/>
    <property type="molecule type" value="Genomic_DNA"/>
</dbReference>
<feature type="compositionally biased region" description="Acidic residues" evidence="1">
    <location>
        <begin position="126"/>
        <end position="140"/>
    </location>
</feature>
<reference evidence="3 4" key="1">
    <citation type="journal article" date="2010" name="Proc. Natl. Acad. Sci. U.S.A.">
        <title>Insights into evolution of multicellular fungi from the assembled chromosomes of the mushroom Coprinopsis cinerea (Coprinus cinereus).</title>
        <authorList>
            <person name="Stajich J.E."/>
            <person name="Wilke S.K."/>
            <person name="Ahren D."/>
            <person name="Au C.H."/>
            <person name="Birren B.W."/>
            <person name="Borodovsky M."/>
            <person name="Burns C."/>
            <person name="Canback B."/>
            <person name="Casselton L.A."/>
            <person name="Cheng C.K."/>
            <person name="Deng J."/>
            <person name="Dietrich F.S."/>
            <person name="Fargo D.C."/>
            <person name="Farman M.L."/>
            <person name="Gathman A.C."/>
            <person name="Goldberg J."/>
            <person name="Guigo R."/>
            <person name="Hoegger P.J."/>
            <person name="Hooker J.B."/>
            <person name="Huggins A."/>
            <person name="James T.Y."/>
            <person name="Kamada T."/>
            <person name="Kilaru S."/>
            <person name="Kodira C."/>
            <person name="Kues U."/>
            <person name="Kupfer D."/>
            <person name="Kwan H.S."/>
            <person name="Lomsadze A."/>
            <person name="Li W."/>
            <person name="Lilly W.W."/>
            <person name="Ma L.J."/>
            <person name="Mackey A.J."/>
            <person name="Manning G."/>
            <person name="Martin F."/>
            <person name="Muraguchi H."/>
            <person name="Natvig D.O."/>
            <person name="Palmerini H."/>
            <person name="Ramesh M.A."/>
            <person name="Rehmeyer C.J."/>
            <person name="Roe B.A."/>
            <person name="Shenoy N."/>
            <person name="Stanke M."/>
            <person name="Ter-Hovhannisyan V."/>
            <person name="Tunlid A."/>
            <person name="Velagapudi R."/>
            <person name="Vision T.J."/>
            <person name="Zeng Q."/>
            <person name="Zolan M.E."/>
            <person name="Pukkila P.J."/>
        </authorList>
    </citation>
    <scope>NUCLEOTIDE SEQUENCE [LARGE SCALE GENOMIC DNA]</scope>
    <source>
        <strain evidence="4">Okayama-7 / 130 / ATCC MYA-4618 / FGSC 9003</strain>
    </source>
</reference>
<dbReference type="HOGENOM" id="CLU_1384100_0_0_1"/>
<proteinExistence type="predicted"/>
<dbReference type="KEGG" id="cci:CC1G_10168"/>
<protein>
    <recommendedName>
        <fullName evidence="5">Extracellular membrane protein CFEM domain-containing protein</fullName>
    </recommendedName>
</protein>
<evidence type="ECO:0000256" key="2">
    <source>
        <dbReference type="SAM" id="SignalP"/>
    </source>
</evidence>
<accession>A8PEH1</accession>